<evidence type="ECO:0000313" key="2">
    <source>
        <dbReference type="EMBL" id="GCL40768.1"/>
    </source>
</evidence>
<protein>
    <submittedName>
        <fullName evidence="2">Peptidoglycan-binding LysM</fullName>
    </submittedName>
</protein>
<comment type="caution">
    <text evidence="2">The sequence shown here is derived from an EMBL/GenBank/DDBJ whole genome shotgun (WGS) entry which is preliminary data.</text>
</comment>
<name>A0A480AC77_9CYAN</name>
<organism evidence="2 3">
    <name type="scientific">Dolichospermum planctonicum</name>
    <dbReference type="NCBI Taxonomy" id="136072"/>
    <lineage>
        <taxon>Bacteria</taxon>
        <taxon>Bacillati</taxon>
        <taxon>Cyanobacteriota</taxon>
        <taxon>Cyanophyceae</taxon>
        <taxon>Nostocales</taxon>
        <taxon>Aphanizomenonaceae</taxon>
        <taxon>Dolichospermum</taxon>
    </lineage>
</organism>
<dbReference type="Pfam" id="PF01476">
    <property type="entry name" value="LysM"/>
    <property type="match status" value="1"/>
</dbReference>
<evidence type="ECO:0000313" key="3">
    <source>
        <dbReference type="Proteomes" id="UP000299367"/>
    </source>
</evidence>
<dbReference type="OrthoDB" id="9815939at2"/>
<dbReference type="AlphaFoldDB" id="A0A480AC77"/>
<dbReference type="EMBL" id="BJCF01000003">
    <property type="protein sequence ID" value="GCL40768.1"/>
    <property type="molecule type" value="Genomic_DNA"/>
</dbReference>
<dbReference type="InterPro" id="IPR045361">
    <property type="entry name" value="CIS_tube_prot_N"/>
</dbReference>
<dbReference type="Gene3D" id="3.10.350.10">
    <property type="entry name" value="LysM domain"/>
    <property type="match status" value="1"/>
</dbReference>
<proteinExistence type="predicted"/>
<dbReference type="RefSeq" id="WP_137906583.1">
    <property type="nucleotide sequence ID" value="NZ_BJCF01000003.1"/>
</dbReference>
<dbReference type="Pfam" id="PF19266">
    <property type="entry name" value="CIS_tube"/>
    <property type="match status" value="1"/>
</dbReference>
<dbReference type="InterPro" id="IPR018392">
    <property type="entry name" value="LysM"/>
</dbReference>
<evidence type="ECO:0000259" key="1">
    <source>
        <dbReference type="PROSITE" id="PS51782"/>
    </source>
</evidence>
<dbReference type="InterPro" id="IPR036779">
    <property type="entry name" value="LysM_dom_sf"/>
</dbReference>
<gene>
    <name evidence="2" type="ORF">NIES80_04570</name>
</gene>
<dbReference type="Proteomes" id="UP000299367">
    <property type="component" value="Unassembled WGS sequence"/>
</dbReference>
<dbReference type="PROSITE" id="PS51782">
    <property type="entry name" value="LYSM"/>
    <property type="match status" value="1"/>
</dbReference>
<reference evidence="3" key="1">
    <citation type="submission" date="2019-02" db="EMBL/GenBank/DDBJ databases">
        <title>Draft genome sequence of Dolichospermum planctonicum NIES-80.</title>
        <authorList>
            <person name="Yamaguchi H."/>
            <person name="Suzuki S."/>
            <person name="Kawachi M."/>
        </authorList>
    </citation>
    <scope>NUCLEOTIDE SEQUENCE [LARGE SCALE GENOMIC DNA]</scope>
    <source>
        <strain evidence="3">NIES-80</strain>
    </source>
</reference>
<dbReference type="SMART" id="SM00257">
    <property type="entry name" value="LysM"/>
    <property type="match status" value="1"/>
</dbReference>
<accession>A0A480AC77</accession>
<sequence length="225" mass="25441">MSLEKLKIYAEKSKGQKPGQFPLLIKVPFNPNQITVTKSGGGVEFHKYKRTYNFFEDPATLSINLFFDTTFEIKPNKNVQNYTRLIYNLAQVNLNLKRPPRCRLVWGTISGKDSVLLPDGFLISVTKTLTHFLEDGTPVRATLDCTFKEWQEPGIKAKIGNPIDDPVRIVKEGESLSSIATEEYGDPSLWRIIAAENRLINPRILNPGMVLTIPPLRINNNLQNS</sequence>
<feature type="domain" description="LysM" evidence="1">
    <location>
        <begin position="166"/>
        <end position="213"/>
    </location>
</feature>